<dbReference type="InterPro" id="IPR017853">
    <property type="entry name" value="GH"/>
</dbReference>
<evidence type="ECO:0000256" key="4">
    <source>
        <dbReference type="ARBA" id="ARBA00023326"/>
    </source>
</evidence>
<feature type="signal peptide" evidence="5">
    <location>
        <begin position="1"/>
        <end position="29"/>
    </location>
</feature>
<dbReference type="PROSITE" id="PS51760">
    <property type="entry name" value="GH10_2"/>
    <property type="match status" value="1"/>
</dbReference>
<dbReference type="Gene3D" id="3.20.20.80">
    <property type="entry name" value="Glycosidases"/>
    <property type="match status" value="1"/>
</dbReference>
<dbReference type="PANTHER" id="PTHR31490:SF3">
    <property type="entry name" value="GLYCOSYL HYDROLASE FAMILY 10 PROTEIN"/>
    <property type="match status" value="1"/>
</dbReference>
<keyword evidence="8" id="KW-1185">Reference proteome</keyword>
<sequence length="563" mass="62735">MEMKAPGRRLVAFLGVLVVTVCFVFNCSGADSNGGSSYDPTAYTECKEYPEEPLYNGGILGDFGSELGQGSSYAASAWVESPAFVLENLTQNAKYSFSCWVKIRGANSSLVTARLSSNNTNQCIGNVLARNDCWSFLKGGFVPSDSSSSPSLILFQNSLNGTMTISVRSASLQAFTDEQWRTHQDEGIRTKRKRWVTIHVSDAEGQRLPGASVSVKQISKDFPFGSAIAKTIIGNLPYQKWFTERFNAAVFENELKWYATESKPGQLNYTLADEMLSFVRANQILARGHNIFWEDPRYTPPWVVNLTGPALSAAVESRIRSLMSRYGGDFVHWDVSNEMLHWDFYEQRLGPNATLGFFRTAQAADPRATLFMNDFNVVETCEDANSTVDAYVSRLIELQQGGARLEGVGLEGHFTKPNLPLMRAVLDKLATLNIPIWLTEIDISKTIDHKTQAVYLEEVLREGFSHPAVDGIMLWTALHPNGCYQMCLTDNDLKNLPAGDAVDRLLREWDTGDEEGETDEHGNFGFEGFLGEYEVSVRRGSRSVNTTFSVPRSDETRHFNVQL</sequence>
<evidence type="ECO:0000256" key="1">
    <source>
        <dbReference type="ARBA" id="ARBA00007495"/>
    </source>
</evidence>
<protein>
    <recommendedName>
        <fullName evidence="6">GH10 domain-containing protein</fullName>
    </recommendedName>
</protein>
<feature type="chain" id="PRO_5043372594" description="GH10 domain-containing protein" evidence="5">
    <location>
        <begin position="30"/>
        <end position="563"/>
    </location>
</feature>
<dbReference type="SMART" id="SM00633">
    <property type="entry name" value="Glyco_10"/>
    <property type="match status" value="1"/>
</dbReference>
<keyword evidence="3" id="KW-0119">Carbohydrate metabolism</keyword>
<keyword evidence="2" id="KW-0378">Hydrolase</keyword>
<evidence type="ECO:0000313" key="8">
    <source>
        <dbReference type="Proteomes" id="UP000825729"/>
    </source>
</evidence>
<comment type="similarity">
    <text evidence="1">Belongs to the glycosyl hydrolase 10 (cellulase F) family.</text>
</comment>
<comment type="caution">
    <text evidence="7">The sequence shown here is derived from an EMBL/GenBank/DDBJ whole genome shotgun (WGS) entry which is preliminary data.</text>
</comment>
<evidence type="ECO:0000256" key="5">
    <source>
        <dbReference type="SAM" id="SignalP"/>
    </source>
</evidence>
<gene>
    <name evidence="7" type="ORF">H6P81_018491</name>
</gene>
<accession>A0AAV7E4B2</accession>
<dbReference type="EMBL" id="JAINDJ010000007">
    <property type="protein sequence ID" value="KAG9442637.1"/>
    <property type="molecule type" value="Genomic_DNA"/>
</dbReference>
<dbReference type="GO" id="GO:0031176">
    <property type="term" value="F:endo-1,4-beta-xylanase activity"/>
    <property type="evidence" value="ECO:0007669"/>
    <property type="project" value="UniProtKB-ARBA"/>
</dbReference>
<dbReference type="GO" id="GO:0000272">
    <property type="term" value="P:polysaccharide catabolic process"/>
    <property type="evidence" value="ECO:0007669"/>
    <property type="project" value="UniProtKB-KW"/>
</dbReference>
<dbReference type="Gene3D" id="2.60.120.260">
    <property type="entry name" value="Galactose-binding domain-like"/>
    <property type="match status" value="1"/>
</dbReference>
<evidence type="ECO:0000313" key="7">
    <source>
        <dbReference type="EMBL" id="KAG9442637.1"/>
    </source>
</evidence>
<name>A0AAV7E4B2_ARIFI</name>
<dbReference type="PRINTS" id="PR00134">
    <property type="entry name" value="GLHYDRLASE10"/>
</dbReference>
<dbReference type="Pfam" id="PF00331">
    <property type="entry name" value="Glyco_hydro_10"/>
    <property type="match status" value="1"/>
</dbReference>
<keyword evidence="4" id="KW-0624">Polysaccharide degradation</keyword>
<dbReference type="InterPro" id="IPR044846">
    <property type="entry name" value="GH10"/>
</dbReference>
<reference evidence="7 8" key="1">
    <citation type="submission" date="2021-07" db="EMBL/GenBank/DDBJ databases">
        <title>The Aristolochia fimbriata genome: insights into angiosperm evolution, floral development and chemical biosynthesis.</title>
        <authorList>
            <person name="Jiao Y."/>
        </authorList>
    </citation>
    <scope>NUCLEOTIDE SEQUENCE [LARGE SCALE GENOMIC DNA]</scope>
    <source>
        <strain evidence="7">IBCAS-2021</strain>
        <tissue evidence="7">Leaf</tissue>
    </source>
</reference>
<dbReference type="PANTHER" id="PTHR31490">
    <property type="entry name" value="GLYCOSYL HYDROLASE"/>
    <property type="match status" value="1"/>
</dbReference>
<keyword evidence="5" id="KW-0732">Signal</keyword>
<evidence type="ECO:0000259" key="6">
    <source>
        <dbReference type="PROSITE" id="PS51760"/>
    </source>
</evidence>
<organism evidence="7 8">
    <name type="scientific">Aristolochia fimbriata</name>
    <name type="common">White veined hardy Dutchman's pipe vine</name>
    <dbReference type="NCBI Taxonomy" id="158543"/>
    <lineage>
        <taxon>Eukaryota</taxon>
        <taxon>Viridiplantae</taxon>
        <taxon>Streptophyta</taxon>
        <taxon>Embryophyta</taxon>
        <taxon>Tracheophyta</taxon>
        <taxon>Spermatophyta</taxon>
        <taxon>Magnoliopsida</taxon>
        <taxon>Magnoliidae</taxon>
        <taxon>Piperales</taxon>
        <taxon>Aristolochiaceae</taxon>
        <taxon>Aristolochia</taxon>
    </lineage>
</organism>
<dbReference type="Proteomes" id="UP000825729">
    <property type="component" value="Unassembled WGS sequence"/>
</dbReference>
<evidence type="ECO:0000256" key="2">
    <source>
        <dbReference type="ARBA" id="ARBA00022801"/>
    </source>
</evidence>
<feature type="domain" description="GH10" evidence="6">
    <location>
        <begin position="209"/>
        <end position="505"/>
    </location>
</feature>
<dbReference type="AlphaFoldDB" id="A0AAV7E4B2"/>
<dbReference type="SUPFAM" id="SSF51445">
    <property type="entry name" value="(Trans)glycosidases"/>
    <property type="match status" value="1"/>
</dbReference>
<evidence type="ECO:0000256" key="3">
    <source>
        <dbReference type="ARBA" id="ARBA00023277"/>
    </source>
</evidence>
<proteinExistence type="inferred from homology"/>
<dbReference type="InterPro" id="IPR001000">
    <property type="entry name" value="GH10_dom"/>
</dbReference>